<name>A0A9X4ACY9_LACAM</name>
<gene>
    <name evidence="1" type="ORF">ODV15_07910</name>
</gene>
<organism evidence="1 2">
    <name type="scientific">Lactobacillus amylovorus</name>
    <dbReference type="NCBI Taxonomy" id="1604"/>
    <lineage>
        <taxon>Bacteria</taxon>
        <taxon>Bacillati</taxon>
        <taxon>Bacillota</taxon>
        <taxon>Bacilli</taxon>
        <taxon>Lactobacillales</taxon>
        <taxon>Lactobacillaceae</taxon>
        <taxon>Lactobacillus</taxon>
    </lineage>
</organism>
<reference evidence="1" key="2">
    <citation type="submission" date="2022-10" db="EMBL/GenBank/DDBJ databases">
        <authorList>
            <person name="Kostovova I."/>
            <person name="Moravkova M."/>
            <person name="Pechar R."/>
        </authorList>
    </citation>
    <scope>NUCLEOTIDE SEQUENCE</scope>
    <source>
        <strain evidence="1">M356A</strain>
    </source>
</reference>
<comment type="caution">
    <text evidence="1">The sequence shown here is derived from an EMBL/GenBank/DDBJ whole genome shotgun (WGS) entry which is preliminary data.</text>
</comment>
<protein>
    <submittedName>
        <fullName evidence="1">Uncharacterized protein</fullName>
    </submittedName>
</protein>
<reference evidence="1" key="1">
    <citation type="journal article" date="2022" name="Microorganisms">
        <title>Antibiotic Susceptibility, Resistance Gene Determinants and Corresponding Genomic Regions in Lactobacillus amylovorus Isolates Derived from Wild Boars and Domestic Pigs.</title>
        <authorList>
            <person name="Moravkova M."/>
            <person name="Kostovova I."/>
            <person name="Kavanova K."/>
            <person name="Pechar R."/>
            <person name="Stanek S."/>
            <person name="Brychta A."/>
            <person name="Zeman M."/>
            <person name="Kubasova T."/>
        </authorList>
    </citation>
    <scope>NUCLEOTIDE SEQUENCE</scope>
    <source>
        <strain evidence="1">M356A</strain>
    </source>
</reference>
<sequence>MNTTEYYSHVQQAPSDVICAYEDLPLSEKALFSDNVLHPQGHFTGEYLTVGDNVYMCSYLGMHEVFAGHVLVAFRVNGKFLTVYLSDEEVFDLAFGDCNYKPDEDLDEAMDILDRCFSNDVTEYINDWELYERV</sequence>
<evidence type="ECO:0000313" key="1">
    <source>
        <dbReference type="EMBL" id="MDB6262472.1"/>
    </source>
</evidence>
<evidence type="ECO:0000313" key="2">
    <source>
        <dbReference type="Proteomes" id="UP001143700"/>
    </source>
</evidence>
<proteinExistence type="predicted"/>
<accession>A0A9X4ACY9</accession>
<dbReference type="RefSeq" id="WP_271870446.1">
    <property type="nucleotide sequence ID" value="NZ_JAOTGU010000011.1"/>
</dbReference>
<dbReference type="Proteomes" id="UP001143700">
    <property type="component" value="Unassembled WGS sequence"/>
</dbReference>
<dbReference type="EMBL" id="JAOTGU010000011">
    <property type="protein sequence ID" value="MDB6262472.1"/>
    <property type="molecule type" value="Genomic_DNA"/>
</dbReference>
<dbReference type="AlphaFoldDB" id="A0A9X4ACY9"/>